<sequence length="66" mass="7314">SLDALGGVSNPPTLALEPSQQGEWVKTWRHSRKAKANAKACPREHHYSPLHMSNRAICPTPKLPVF</sequence>
<keyword evidence="3" id="KW-1185">Reference proteome</keyword>
<dbReference type="EMBL" id="JAUCMX010000007">
    <property type="protein sequence ID" value="KAK3540646.1"/>
    <property type="molecule type" value="Genomic_DNA"/>
</dbReference>
<comment type="caution">
    <text evidence="2">The sequence shown here is derived from an EMBL/GenBank/DDBJ whole genome shotgun (WGS) entry which is preliminary data.</text>
</comment>
<evidence type="ECO:0000313" key="2">
    <source>
        <dbReference type="EMBL" id="KAK3540646.1"/>
    </source>
</evidence>
<proteinExistence type="predicted"/>
<name>A0AAE0V823_9TELE</name>
<reference evidence="2" key="1">
    <citation type="submission" date="2023-06" db="EMBL/GenBank/DDBJ databases">
        <title>Male Hemibagrus guttatus genome.</title>
        <authorList>
            <person name="Bian C."/>
        </authorList>
    </citation>
    <scope>NUCLEOTIDE SEQUENCE</scope>
    <source>
        <strain evidence="2">Male_cb2023</strain>
        <tissue evidence="2">Muscle</tissue>
    </source>
</reference>
<dbReference type="Proteomes" id="UP001274896">
    <property type="component" value="Unassembled WGS sequence"/>
</dbReference>
<protein>
    <submittedName>
        <fullName evidence="2">Uncharacterized protein</fullName>
    </submittedName>
</protein>
<dbReference type="AlphaFoldDB" id="A0AAE0V823"/>
<evidence type="ECO:0000256" key="1">
    <source>
        <dbReference type="SAM" id="MobiDB-lite"/>
    </source>
</evidence>
<evidence type="ECO:0000313" key="3">
    <source>
        <dbReference type="Proteomes" id="UP001274896"/>
    </source>
</evidence>
<feature type="region of interest" description="Disordered" evidence="1">
    <location>
        <begin position="1"/>
        <end position="21"/>
    </location>
</feature>
<feature type="non-terminal residue" evidence="2">
    <location>
        <position position="1"/>
    </location>
</feature>
<accession>A0AAE0V823</accession>
<organism evidence="2 3">
    <name type="scientific">Hemibagrus guttatus</name>
    <dbReference type="NCBI Taxonomy" id="175788"/>
    <lineage>
        <taxon>Eukaryota</taxon>
        <taxon>Metazoa</taxon>
        <taxon>Chordata</taxon>
        <taxon>Craniata</taxon>
        <taxon>Vertebrata</taxon>
        <taxon>Euteleostomi</taxon>
        <taxon>Actinopterygii</taxon>
        <taxon>Neopterygii</taxon>
        <taxon>Teleostei</taxon>
        <taxon>Ostariophysi</taxon>
        <taxon>Siluriformes</taxon>
        <taxon>Bagridae</taxon>
        <taxon>Hemibagrus</taxon>
    </lineage>
</organism>
<gene>
    <name evidence="2" type="ORF">QTP70_034471</name>
</gene>